<evidence type="ECO:0000256" key="12">
    <source>
        <dbReference type="RuleBase" id="RU363075"/>
    </source>
</evidence>
<dbReference type="InParanoid" id="H3CMT0"/>
<proteinExistence type="inferred from homology"/>
<feature type="transmembrane region" description="Helical" evidence="12">
    <location>
        <begin position="146"/>
        <end position="165"/>
    </location>
</feature>
<name>H3CMT0_TETNG</name>
<comment type="similarity">
    <text evidence="3 12">Belongs to the glycosyltransferase 22 family.</text>
</comment>
<dbReference type="OMA" id="WWVEVRM"/>
<evidence type="ECO:0000256" key="10">
    <source>
        <dbReference type="ARBA" id="ARBA00044721"/>
    </source>
</evidence>
<accession>H3CMT0</accession>
<dbReference type="InterPro" id="IPR005599">
    <property type="entry name" value="GPI_mannosylTrfase"/>
</dbReference>
<comment type="subcellular location">
    <subcellularLocation>
        <location evidence="1 12">Endoplasmic reticulum membrane</location>
        <topology evidence="1 12">Multi-pass membrane protein</topology>
    </subcellularLocation>
</comment>
<reference evidence="14" key="1">
    <citation type="journal article" date="2004" name="Nature">
        <title>Genome duplication in the teleost fish Tetraodon nigroviridis reveals the early vertebrate proto-karyotype.</title>
        <authorList>
            <person name="Jaillon O."/>
            <person name="Aury J.-M."/>
            <person name="Brunet F."/>
            <person name="Petit J.-L."/>
            <person name="Stange-Thomann N."/>
            <person name="Mauceli E."/>
            <person name="Bouneau L."/>
            <person name="Fischer C."/>
            <person name="Ozouf-Costaz C."/>
            <person name="Bernot A."/>
            <person name="Nicaud S."/>
            <person name="Jaffe D."/>
            <person name="Fisher S."/>
            <person name="Lutfalla G."/>
            <person name="Dossat C."/>
            <person name="Segurens B."/>
            <person name="Dasilva C."/>
            <person name="Salanoubat M."/>
            <person name="Levy M."/>
            <person name="Boudet N."/>
            <person name="Castellano S."/>
            <person name="Anthouard V."/>
            <person name="Jubin C."/>
            <person name="Castelli V."/>
            <person name="Katinka M."/>
            <person name="Vacherie B."/>
            <person name="Biemont C."/>
            <person name="Skalli Z."/>
            <person name="Cattolico L."/>
            <person name="Poulain J."/>
            <person name="De Berardinis V."/>
            <person name="Cruaud C."/>
            <person name="Duprat S."/>
            <person name="Brottier P."/>
            <person name="Coutanceau J.-P."/>
            <person name="Gouzy J."/>
            <person name="Parra G."/>
            <person name="Lardier G."/>
            <person name="Chapple C."/>
            <person name="McKernan K.J."/>
            <person name="McEwan P."/>
            <person name="Bosak S."/>
            <person name="Kellis M."/>
            <person name="Volff J.-N."/>
            <person name="Guigo R."/>
            <person name="Zody M.C."/>
            <person name="Mesirov J."/>
            <person name="Lindblad-Toh K."/>
            <person name="Birren B."/>
            <person name="Nusbaum C."/>
            <person name="Kahn D."/>
            <person name="Robinson-Rechavi M."/>
            <person name="Laudet V."/>
            <person name="Schachter V."/>
            <person name="Quetier F."/>
            <person name="Saurin W."/>
            <person name="Scarpelli C."/>
            <person name="Wincker P."/>
            <person name="Lander E.S."/>
            <person name="Weissenbach J."/>
            <person name="Roest Crollius H."/>
        </authorList>
    </citation>
    <scope>NUCLEOTIDE SEQUENCE [LARGE SCALE GENOMIC DNA]</scope>
</reference>
<dbReference type="STRING" id="99883.ENSTNIP00000009561"/>
<feature type="transmembrane region" description="Helical" evidence="12">
    <location>
        <begin position="311"/>
        <end position="331"/>
    </location>
</feature>
<evidence type="ECO:0000313" key="14">
    <source>
        <dbReference type="Proteomes" id="UP000007303"/>
    </source>
</evidence>
<dbReference type="GeneTree" id="ENSGT00950000183090"/>
<sequence>MAEKGTVLGLPLLFLLIAVALLHLLICPFSKVEESFNLQATHDILYHKVDFDKYDHHEFPGVVPRSFIGPLFLSMLSSPVVFLTSVLNAPKFYTQLTVRASLGLCVVGALWHMQREVRRQFGSTVAALFCLICASQFHLMFYSTRTLPNVFALPIVLFAFTSWMAQKYGRFIGLSALVIIVFRSELCIFLGIMLVMTLLTRKLGLVQLLYYAVPAGIFSLVLTVSVDTFFWRKLLWPEGQVLWYNTILNKSSNWGTSPFLWYFYSAVPRAMGCTLLFIPFGLLDRRMTALLLPAVAFVLVYSLLPHKELRFIIYTFPVLSLVAARGCSFILCNYQKSLVYKLGSAVVVAHLLTNAAYSGVCLHVSHYNYPGGQGLQELHRLLPATTDVFVHIDTYAAETGVSRFLEQNENWRYDKREDLGPTSPEMKLYSHLLMEANVTRMELLRDSHQPLAFIEGYSNLAFNPLHFPPLSVRLERKTVLMERNTKTR</sequence>
<reference evidence="13" key="3">
    <citation type="submission" date="2025-09" db="UniProtKB">
        <authorList>
            <consortium name="Ensembl"/>
        </authorList>
    </citation>
    <scope>IDENTIFICATION</scope>
</reference>
<comment type="function">
    <text evidence="10">Mannosyltransferase that operates in the biosynthetic pathway of dolichol-linked oligosaccharides, the glycan precursors employed in protein asparagine (N)-glycosylation. The assembly of dolichol-linked oligosaccharides begins on the cytosolic side of the endoplasmic reticulum membrane and finishes in its lumen. The sequential addition of sugars to dolichol pyrophosphate produces dolichol-linked oligosaccharides containing fourteen sugars, including two GlcNAcs, nine mannoses and three glucoses. Once assembled, the oligosaccharide is transferred from the lipid to nascent proteins by oligosaccharyltransferases. In the lumen of the endoplasmic reticulum, adds the eighth mannose residue in an alpha-1,6 linkage onto Man(7)GlcNAc(2)-PP-dolichol to produce Man(8)GlcNAc(2)-PP-dolichol.</text>
</comment>
<dbReference type="HOGENOM" id="CLU_008917_0_0_1"/>
<dbReference type="AlphaFoldDB" id="H3CMT0"/>
<feature type="transmembrane region" description="Helical" evidence="12">
    <location>
        <begin position="287"/>
        <end position="305"/>
    </location>
</feature>
<evidence type="ECO:0000256" key="11">
    <source>
        <dbReference type="ARBA" id="ARBA00048899"/>
    </source>
</evidence>
<feature type="transmembrane region" description="Helical" evidence="12">
    <location>
        <begin position="171"/>
        <end position="196"/>
    </location>
</feature>
<evidence type="ECO:0000313" key="13">
    <source>
        <dbReference type="Ensembl" id="ENSTNIP00000009561.1"/>
    </source>
</evidence>
<evidence type="ECO:0000256" key="4">
    <source>
        <dbReference type="ARBA" id="ARBA00022676"/>
    </source>
</evidence>
<evidence type="ECO:0000256" key="8">
    <source>
        <dbReference type="ARBA" id="ARBA00022989"/>
    </source>
</evidence>
<organism evidence="13 14">
    <name type="scientific">Tetraodon nigroviridis</name>
    <name type="common">Spotted green pufferfish</name>
    <name type="synonym">Chelonodon nigroviridis</name>
    <dbReference type="NCBI Taxonomy" id="99883"/>
    <lineage>
        <taxon>Eukaryota</taxon>
        <taxon>Metazoa</taxon>
        <taxon>Chordata</taxon>
        <taxon>Craniata</taxon>
        <taxon>Vertebrata</taxon>
        <taxon>Euteleostomi</taxon>
        <taxon>Actinopterygii</taxon>
        <taxon>Neopterygii</taxon>
        <taxon>Teleostei</taxon>
        <taxon>Neoteleostei</taxon>
        <taxon>Acanthomorphata</taxon>
        <taxon>Eupercaria</taxon>
        <taxon>Tetraodontiformes</taxon>
        <taxon>Tetradontoidea</taxon>
        <taxon>Tetraodontidae</taxon>
        <taxon>Tetraodon</taxon>
    </lineage>
</organism>
<dbReference type="GO" id="GO:0005789">
    <property type="term" value="C:endoplasmic reticulum membrane"/>
    <property type="evidence" value="ECO:0007669"/>
    <property type="project" value="UniProtKB-SubCell"/>
</dbReference>
<feature type="transmembrane region" description="Helical" evidence="12">
    <location>
        <begin position="208"/>
        <end position="231"/>
    </location>
</feature>
<comment type="pathway">
    <text evidence="2">Protein modification; protein glycosylation.</text>
</comment>
<reference evidence="13" key="2">
    <citation type="submission" date="2025-08" db="UniProtKB">
        <authorList>
            <consortium name="Ensembl"/>
        </authorList>
    </citation>
    <scope>IDENTIFICATION</scope>
</reference>
<dbReference type="PANTHER" id="PTHR22760:SF1">
    <property type="entry name" value="DOL-P-MAN:MAN(7)GLCNAC(2)-PP-DOL ALPHA-1,6-MANNOSYLTRANSFERASE"/>
    <property type="match status" value="1"/>
</dbReference>
<evidence type="ECO:0000256" key="3">
    <source>
        <dbReference type="ARBA" id="ARBA00007063"/>
    </source>
</evidence>
<feature type="transmembrane region" description="Helical" evidence="12">
    <location>
        <begin position="120"/>
        <end position="139"/>
    </location>
</feature>
<evidence type="ECO:0000256" key="6">
    <source>
        <dbReference type="ARBA" id="ARBA00022692"/>
    </source>
</evidence>
<keyword evidence="7 12" id="KW-0256">Endoplasmic reticulum</keyword>
<keyword evidence="9 12" id="KW-0472">Membrane</keyword>
<dbReference type="Ensembl" id="ENSTNIT00000009736.1">
    <property type="protein sequence ID" value="ENSTNIP00000009561.1"/>
    <property type="gene ID" value="ENSTNIG00000006774.1"/>
</dbReference>
<keyword evidence="8 12" id="KW-1133">Transmembrane helix</keyword>
<keyword evidence="6 12" id="KW-0812">Transmembrane</keyword>
<protein>
    <recommendedName>
        <fullName evidence="12">Mannosyltransferase</fullName>
        <ecNumber evidence="12">2.4.1.-</ecNumber>
    </recommendedName>
</protein>
<dbReference type="UniPathway" id="UPA00378"/>
<feature type="transmembrane region" description="Helical" evidence="12">
    <location>
        <begin position="96"/>
        <end position="114"/>
    </location>
</feature>
<dbReference type="Proteomes" id="UP000007303">
    <property type="component" value="Unassembled WGS sequence"/>
</dbReference>
<dbReference type="EC" id="2.4.1.-" evidence="12"/>
<feature type="transmembrane region" description="Helical" evidence="12">
    <location>
        <begin position="67"/>
        <end position="89"/>
    </location>
</feature>
<feature type="transmembrane region" description="Helical" evidence="12">
    <location>
        <begin position="259"/>
        <end position="280"/>
    </location>
</feature>
<keyword evidence="4 12" id="KW-0328">Glycosyltransferase</keyword>
<dbReference type="GO" id="GO:0052917">
    <property type="term" value="F:dol-P-Man:Man(7)GlcNAc(2)-PP-Dol alpha-1,6-mannosyltransferase activity"/>
    <property type="evidence" value="ECO:0007669"/>
    <property type="project" value="UniProtKB-EC"/>
</dbReference>
<feature type="transmembrane region" description="Helical" evidence="12">
    <location>
        <begin position="7"/>
        <end position="26"/>
    </location>
</feature>
<keyword evidence="5" id="KW-0808">Transferase</keyword>
<evidence type="ECO:0000256" key="2">
    <source>
        <dbReference type="ARBA" id="ARBA00004922"/>
    </source>
</evidence>
<dbReference type="PANTHER" id="PTHR22760">
    <property type="entry name" value="GLYCOSYLTRANSFERASE"/>
    <property type="match status" value="1"/>
</dbReference>
<evidence type="ECO:0000256" key="7">
    <source>
        <dbReference type="ARBA" id="ARBA00022824"/>
    </source>
</evidence>
<dbReference type="Pfam" id="PF03901">
    <property type="entry name" value="Glyco_transf_22"/>
    <property type="match status" value="1"/>
</dbReference>
<comment type="catalytic activity">
    <reaction evidence="11">
        <text>an alpha-D-Man-(1-&gt;2)-alpha-D-Man-(1-&gt;2)-alpha-D-Man-(1-&gt;3)-[alpha-D-Man-(1-&gt;2)-alpha-D-Man-(1-&gt;3)-alpha-D-Man-(1-&gt;6)]-beta-D-Man-(1-&gt;4)-beta-D-GlcNAc-(1-&gt;4)-alpha-D-GlcNAc-diphospho-di-trans,poly-cis-dolichol + a di-trans,poly-cis-dolichyl beta-D-mannosyl phosphate = an alpha-D-Man-(1-&gt;2)-alpha-D-Man-(1-&gt;2)-alpha-D-Man-(1-&gt;3)-[alpha-D-Man-(1-&gt;2)-alpha-D-Man-(1-&gt;3)-[alpha-D-Man-(1-&gt;6)]-alpha-D-Man-(1-&gt;6)]-beta-D-Man-(1-&gt;4)-beta-D-GlcNAc-(1-&gt;4)-alpha-D-GlcNAc-diphospho-di-trans,poly-cis-dolichol + a di-trans,poly-cis-dolichyl phosphate + H(+)</text>
        <dbReference type="Rhea" id="RHEA:29535"/>
        <dbReference type="Rhea" id="RHEA-COMP:19498"/>
        <dbReference type="Rhea" id="RHEA-COMP:19501"/>
        <dbReference type="Rhea" id="RHEA-COMP:19518"/>
        <dbReference type="Rhea" id="RHEA-COMP:19519"/>
        <dbReference type="ChEBI" id="CHEBI:15378"/>
        <dbReference type="ChEBI" id="CHEBI:57683"/>
        <dbReference type="ChEBI" id="CHEBI:58211"/>
        <dbReference type="ChEBI" id="CHEBI:132517"/>
        <dbReference type="ChEBI" id="CHEBI:132519"/>
        <dbReference type="EC" id="2.4.1.260"/>
    </reaction>
    <physiologicalReaction direction="left-to-right" evidence="11">
        <dbReference type="Rhea" id="RHEA:29536"/>
    </physiologicalReaction>
</comment>
<dbReference type="GO" id="GO:0006487">
    <property type="term" value="P:protein N-linked glycosylation"/>
    <property type="evidence" value="ECO:0007669"/>
    <property type="project" value="TreeGrafter"/>
</dbReference>
<keyword evidence="14" id="KW-1185">Reference proteome</keyword>
<evidence type="ECO:0000256" key="9">
    <source>
        <dbReference type="ARBA" id="ARBA00023136"/>
    </source>
</evidence>
<evidence type="ECO:0000256" key="5">
    <source>
        <dbReference type="ARBA" id="ARBA00022679"/>
    </source>
</evidence>
<evidence type="ECO:0000256" key="1">
    <source>
        <dbReference type="ARBA" id="ARBA00004477"/>
    </source>
</evidence>